<dbReference type="SMART" id="SM00248">
    <property type="entry name" value="ANK"/>
    <property type="match status" value="14"/>
</dbReference>
<protein>
    <submittedName>
        <fullName evidence="2">Ankyrin repeat domain-containing protein</fullName>
    </submittedName>
</protein>
<keyword evidence="1" id="KW-0040">ANK repeat</keyword>
<reference evidence="3" key="2">
    <citation type="submission" date="2023-07" db="EMBL/GenBank/DDBJ databases">
        <title>Shewanella mangrovi sp. nov., an acetaldehyde- degrading bacterium isolated from mangrove sediment.</title>
        <authorList>
            <person name="Liu Y."/>
        </authorList>
    </citation>
    <scope>NUCLEOTIDE SEQUENCE [LARGE SCALE GENOMIC DNA]</scope>
    <source>
        <strain evidence="3">C32</strain>
    </source>
</reference>
<dbReference type="SUPFAM" id="SSF48403">
    <property type="entry name" value="Ankyrin repeat"/>
    <property type="match status" value="2"/>
</dbReference>
<reference evidence="2 3" key="1">
    <citation type="submission" date="2022-02" db="EMBL/GenBank/DDBJ databases">
        <authorList>
            <person name="Zhuang L."/>
        </authorList>
    </citation>
    <scope>NUCLEOTIDE SEQUENCE [LARGE SCALE GENOMIC DNA]</scope>
    <source>
        <strain evidence="2 3">C32</strain>
    </source>
</reference>
<name>A0ABT2FI12_9GAMM</name>
<dbReference type="InterPro" id="IPR002110">
    <property type="entry name" value="Ankyrin_rpt"/>
</dbReference>
<dbReference type="Pfam" id="PF13637">
    <property type="entry name" value="Ank_4"/>
    <property type="match status" value="1"/>
</dbReference>
<organism evidence="2 3">
    <name type="scientific">Shewanella electrica</name>
    <dbReference type="NCBI Taxonomy" id="515560"/>
    <lineage>
        <taxon>Bacteria</taxon>
        <taxon>Pseudomonadati</taxon>
        <taxon>Pseudomonadota</taxon>
        <taxon>Gammaproteobacteria</taxon>
        <taxon>Alteromonadales</taxon>
        <taxon>Shewanellaceae</taxon>
        <taxon>Shewanella</taxon>
    </lineage>
</organism>
<evidence type="ECO:0000313" key="2">
    <source>
        <dbReference type="EMBL" id="MCS4555621.1"/>
    </source>
</evidence>
<feature type="repeat" description="ANK" evidence="1">
    <location>
        <begin position="810"/>
        <end position="842"/>
    </location>
</feature>
<dbReference type="PROSITE" id="PS50297">
    <property type="entry name" value="ANK_REP_REGION"/>
    <property type="match status" value="4"/>
</dbReference>
<dbReference type="PRINTS" id="PR01415">
    <property type="entry name" value="ANKYRIN"/>
</dbReference>
<dbReference type="PANTHER" id="PTHR24133:SF40">
    <property type="entry name" value="ANKYRIN REPEAT DOMAIN 44"/>
    <property type="match status" value="1"/>
</dbReference>
<feature type="repeat" description="ANK" evidence="1">
    <location>
        <begin position="1003"/>
        <end position="1035"/>
    </location>
</feature>
<dbReference type="PANTHER" id="PTHR24133">
    <property type="entry name" value="ANKYRIN DOMAIN-CONTAINING"/>
    <property type="match status" value="1"/>
</dbReference>
<gene>
    <name evidence="2" type="ORF">L9G74_04165</name>
</gene>
<feature type="repeat" description="ANK" evidence="1">
    <location>
        <begin position="736"/>
        <end position="768"/>
    </location>
</feature>
<dbReference type="EMBL" id="JAKOGG010000002">
    <property type="protein sequence ID" value="MCS4555621.1"/>
    <property type="molecule type" value="Genomic_DNA"/>
</dbReference>
<proteinExistence type="predicted"/>
<dbReference type="InterPro" id="IPR052391">
    <property type="entry name" value="E3_Ligase-Neurotoxin"/>
</dbReference>
<feature type="repeat" description="ANK" evidence="1">
    <location>
        <begin position="897"/>
        <end position="929"/>
    </location>
</feature>
<evidence type="ECO:0000313" key="3">
    <source>
        <dbReference type="Proteomes" id="UP001201549"/>
    </source>
</evidence>
<evidence type="ECO:0000256" key="1">
    <source>
        <dbReference type="PROSITE-ProRule" id="PRU00023"/>
    </source>
</evidence>
<feature type="repeat" description="ANK" evidence="1">
    <location>
        <begin position="1036"/>
        <end position="1076"/>
    </location>
</feature>
<dbReference type="Pfam" id="PF12796">
    <property type="entry name" value="Ank_2"/>
    <property type="match status" value="3"/>
</dbReference>
<dbReference type="Proteomes" id="UP001201549">
    <property type="component" value="Unassembled WGS sequence"/>
</dbReference>
<dbReference type="InterPro" id="IPR036770">
    <property type="entry name" value="Ankyrin_rpt-contain_sf"/>
</dbReference>
<dbReference type="RefSeq" id="WP_238895015.1">
    <property type="nucleotide sequence ID" value="NZ_JAKOGG010000002.1"/>
</dbReference>
<accession>A0ABT2FI12</accession>
<dbReference type="Gene3D" id="1.25.40.20">
    <property type="entry name" value="Ankyrin repeat-containing domain"/>
    <property type="match status" value="6"/>
</dbReference>
<comment type="caution">
    <text evidence="2">The sequence shown here is derived from an EMBL/GenBank/DDBJ whole genome shotgun (WGS) entry which is preliminary data.</text>
</comment>
<dbReference type="PROSITE" id="PS50088">
    <property type="entry name" value="ANK_REPEAT"/>
    <property type="match status" value="5"/>
</dbReference>
<keyword evidence="3" id="KW-1185">Reference proteome</keyword>
<sequence>MFFSRNSSSVDAIIKSGSLKKLQKLIDATNCNALDEQQRAPLYYAILYQQAEIAAWLLSLGCDVDSGAENADQYVMEFVVSQLSEPLLNAFIDHGETLPSYIDGMPLLHALMDHEKITERYFALVLAHGADINTIDLRATNQTVLAYYVGQEQVRVDTLKVAWLIKLGADVNKAETPKNTPLMRTITNPALLDAQTKLNATTVPRVLEQLAKNGDLTLDLVVFQPTFPERILQYRRYASFVKLLEMGLNVAEKDRPGLEKYLSLENFGRSDLKALQAVNEQRQLGLPLGIMVNNVRQMQQVVAEMPTDGDVNKTFVEIFKAGNIPLEKKLAMLTGLIDKGADINQGIQYAGMTLSPLQILCGWMDNFEYGEQIFDWLLDNGAQLECHERSALFMALWFERMPLVSKLAARGANLNFRGADGSNIFTWLFTMTPRGGGYDIETRVETLRSLGKLFTEYQQPLPFTEEFSFNFDSPTDLSERAMLPALLCRYSPPAFMAQTEALLDIGWDINREIVDSDGERGTMLAIWGQYAKFGHDISPLLNRLDVKLDVSSPTSGNPLRSMIAAKVALPTIECLLQHLDNIDQTFRRNIGNRTTVAVEHSYIYHALDRCYSEEGDADKYQYCADVCRLLLAHGADANGIMKRELQPDYQDDGRGWGQYRTEETLLEAAGEFNNIDVFRALLDHGADPHKPMCVTGEVFEIYMVSRFRHPDPAQPVPFLEELAKRGMLDVNVRNSINNSPLLAASSKCYTALVQFLLEHGADVNACGGFDNSMPLHRAISNWNFIDKEDRRATVEVLLAHGADANGFDPDGDTPLMCAAAYGCLTAVEALLAHGVDVNIANPAGFTALHNAAWRPFGYDNHVEYGRDENCIDQGLKKQIINLLLEHGADINAATKEEGYTPLTVAMLKDHADIFVRLMKRGADLNKADAHGRTPLMIAVKDCHERYVNFLCGNPVVREKVEQLDGEGSNLMHYIAQRQHSGQALEMFQLFTRRLQLSFKANDSQITPLHYAAFRGHAELINEMAALGIDVNAADDSGNSALHVALFFDSERMEYQKVQAVVRNLLAAGANPRLENQEGLSPLALASQRELRDCVELMNMVPVGMSVN</sequence>